<evidence type="ECO:0000256" key="1">
    <source>
        <dbReference type="SAM" id="Phobius"/>
    </source>
</evidence>
<name>A0A1I4NIJ0_9FIRM</name>
<keyword evidence="3" id="KW-1185">Reference proteome</keyword>
<feature type="transmembrane region" description="Helical" evidence="1">
    <location>
        <begin position="234"/>
        <end position="257"/>
    </location>
</feature>
<protein>
    <recommendedName>
        <fullName evidence="4">DUF3307 domain-containing protein</fullName>
    </recommendedName>
</protein>
<gene>
    <name evidence="2" type="ORF">SAMN04490355_104726</name>
</gene>
<keyword evidence="1" id="KW-1133">Transmembrane helix</keyword>
<feature type="transmembrane region" description="Helical" evidence="1">
    <location>
        <begin position="143"/>
        <end position="163"/>
    </location>
</feature>
<dbReference type="InterPro" id="IPR021737">
    <property type="entry name" value="Phage_phiKZ_Orf197"/>
</dbReference>
<feature type="transmembrane region" description="Helical" evidence="1">
    <location>
        <begin position="198"/>
        <end position="222"/>
    </location>
</feature>
<keyword evidence="1" id="KW-0812">Transmembrane</keyword>
<dbReference type="EMBL" id="FOTS01000047">
    <property type="protein sequence ID" value="SFM15334.1"/>
    <property type="molecule type" value="Genomic_DNA"/>
</dbReference>
<dbReference type="OrthoDB" id="5122730at2"/>
<feature type="transmembrane region" description="Helical" evidence="1">
    <location>
        <begin position="61"/>
        <end position="77"/>
    </location>
</feature>
<sequence length="260" mass="29481">MDAKVILVLLLLSHIVTDFILQDDAIAEKKKTCSKAMLRHIKHYLAANIILLSPYLDINNNLWWVIILLTLAHWIIDKCKVKYDKKKDKGLESFMFDQAAHIILIVSCYPFIKDIYINSLADAIGSFIVDNYPIFLHLTKQKVFIGITILLGYIFNFKGATVITKKVLDKYLHLKNDEPISENEKKNAGEAIGNLERILILTLVLQMNYATIGLVLAGKTIARYKKLEEKNFAEYFLIGTFTSMIVAFATGALIQAVTNL</sequence>
<dbReference type="AlphaFoldDB" id="A0A1I4NIJ0"/>
<dbReference type="Pfam" id="PF11750">
    <property type="entry name" value="DUF3307"/>
    <property type="match status" value="1"/>
</dbReference>
<accession>A0A1I4NIJ0</accession>
<evidence type="ECO:0000313" key="2">
    <source>
        <dbReference type="EMBL" id="SFM15334.1"/>
    </source>
</evidence>
<dbReference type="RefSeq" id="WP_090941910.1">
    <property type="nucleotide sequence ID" value="NZ_FOTS01000047.1"/>
</dbReference>
<evidence type="ECO:0000313" key="3">
    <source>
        <dbReference type="Proteomes" id="UP000199520"/>
    </source>
</evidence>
<dbReference type="STRING" id="1123291.SAMN04490355_104726"/>
<organism evidence="2 3">
    <name type="scientific">Pelosinus propionicus DSM 13327</name>
    <dbReference type="NCBI Taxonomy" id="1123291"/>
    <lineage>
        <taxon>Bacteria</taxon>
        <taxon>Bacillati</taxon>
        <taxon>Bacillota</taxon>
        <taxon>Negativicutes</taxon>
        <taxon>Selenomonadales</taxon>
        <taxon>Sporomusaceae</taxon>
        <taxon>Pelosinus</taxon>
    </lineage>
</organism>
<proteinExistence type="predicted"/>
<reference evidence="3" key="1">
    <citation type="submission" date="2016-10" db="EMBL/GenBank/DDBJ databases">
        <authorList>
            <person name="Varghese N."/>
            <person name="Submissions S."/>
        </authorList>
    </citation>
    <scope>NUCLEOTIDE SEQUENCE [LARGE SCALE GENOMIC DNA]</scope>
    <source>
        <strain evidence="3">DSM 13327</strain>
    </source>
</reference>
<dbReference type="Proteomes" id="UP000199520">
    <property type="component" value="Unassembled WGS sequence"/>
</dbReference>
<keyword evidence="1" id="KW-0472">Membrane</keyword>
<evidence type="ECO:0008006" key="4">
    <source>
        <dbReference type="Google" id="ProtNLM"/>
    </source>
</evidence>